<dbReference type="EMBL" id="FXZB01000032">
    <property type="protein sequence ID" value="SMX98410.1"/>
    <property type="molecule type" value="Genomic_DNA"/>
</dbReference>
<evidence type="ECO:0000313" key="1">
    <source>
        <dbReference type="EMBL" id="SMX98410.1"/>
    </source>
</evidence>
<protein>
    <submittedName>
        <fullName evidence="1">Uncharacterized protein</fullName>
    </submittedName>
</protein>
<gene>
    <name evidence="1" type="ORF">BAUR9175_03433</name>
</gene>
<reference evidence="1" key="1">
    <citation type="submission" date="2017-03" db="EMBL/GenBank/DDBJ databases">
        <authorList>
            <person name="Monnet C."/>
        </authorList>
    </citation>
    <scope>NUCLEOTIDE SEQUENCE [LARGE SCALE GENOMIC DNA]</scope>
    <source>
        <strain evidence="1">ATCC 9175</strain>
    </source>
</reference>
<accession>A0A2H1KFA2</accession>
<proteinExistence type="predicted"/>
<keyword evidence="2" id="KW-1185">Reference proteome</keyword>
<sequence length="100" mass="11155">MLDEVFPGARLGRHQGVIEQIVDDLVNDSSDQFVTAVDMSVQCHRLETEGCAQPTHRECLNSVFVDIGDGTTNYVIAAEPLTSHRLHLPSVAWFSHFTFQ</sequence>
<comment type="caution">
    <text evidence="1">The sequence shown here is derived from an EMBL/GenBank/DDBJ whole genome shotgun (WGS) entry which is preliminary data.</text>
</comment>
<organism evidence="1 2">
    <name type="scientific">Brevibacterium aurantiacum</name>
    <dbReference type="NCBI Taxonomy" id="273384"/>
    <lineage>
        <taxon>Bacteria</taxon>
        <taxon>Bacillati</taxon>
        <taxon>Actinomycetota</taxon>
        <taxon>Actinomycetes</taxon>
        <taxon>Micrococcales</taxon>
        <taxon>Brevibacteriaceae</taxon>
        <taxon>Brevibacterium</taxon>
    </lineage>
</organism>
<name>A0A2H1KFA2_BREAU</name>
<dbReference type="Proteomes" id="UP000234525">
    <property type="component" value="Unassembled WGS sequence"/>
</dbReference>
<evidence type="ECO:0000313" key="2">
    <source>
        <dbReference type="Proteomes" id="UP000234525"/>
    </source>
</evidence>
<dbReference type="AlphaFoldDB" id="A0A2H1KFA2"/>